<evidence type="ECO:0000313" key="2">
    <source>
        <dbReference type="Proteomes" id="UP001352852"/>
    </source>
</evidence>
<protein>
    <submittedName>
        <fullName evidence="1">Uncharacterized protein</fullName>
    </submittedName>
</protein>
<comment type="caution">
    <text evidence="1">The sequence shown here is derived from an EMBL/GenBank/DDBJ whole genome shotgun (WGS) entry which is preliminary data.</text>
</comment>
<sequence>MSVVAKASSSSSVVTRQIKLIDFDPVTQTNSLILTTFMSLHLLSEFGEGRKSSGWDWQSCPQSHGQTIKGWKVAVDSVTPLLRSSVDLEIMTLAPALRFIFTISPHDPVFLCSRLV</sequence>
<gene>
    <name evidence="1" type="ORF">CHARACLAT_002469</name>
</gene>
<organism evidence="1 2">
    <name type="scientific">Characodon lateralis</name>
    <dbReference type="NCBI Taxonomy" id="208331"/>
    <lineage>
        <taxon>Eukaryota</taxon>
        <taxon>Metazoa</taxon>
        <taxon>Chordata</taxon>
        <taxon>Craniata</taxon>
        <taxon>Vertebrata</taxon>
        <taxon>Euteleostomi</taxon>
        <taxon>Actinopterygii</taxon>
        <taxon>Neopterygii</taxon>
        <taxon>Teleostei</taxon>
        <taxon>Neoteleostei</taxon>
        <taxon>Acanthomorphata</taxon>
        <taxon>Ovalentaria</taxon>
        <taxon>Atherinomorphae</taxon>
        <taxon>Cyprinodontiformes</taxon>
        <taxon>Goodeidae</taxon>
        <taxon>Characodon</taxon>
    </lineage>
</organism>
<name>A0ABU7CLY7_9TELE</name>
<reference evidence="1 2" key="1">
    <citation type="submission" date="2021-06" db="EMBL/GenBank/DDBJ databases">
        <authorList>
            <person name="Palmer J.M."/>
        </authorList>
    </citation>
    <scope>NUCLEOTIDE SEQUENCE [LARGE SCALE GENOMIC DNA]</scope>
    <source>
        <strain evidence="1 2">CL_MEX2019</strain>
        <tissue evidence="1">Muscle</tissue>
    </source>
</reference>
<evidence type="ECO:0000313" key="1">
    <source>
        <dbReference type="EMBL" id="MED6263240.1"/>
    </source>
</evidence>
<dbReference type="EMBL" id="JAHUTJ010000097">
    <property type="protein sequence ID" value="MED6263240.1"/>
    <property type="molecule type" value="Genomic_DNA"/>
</dbReference>
<proteinExistence type="predicted"/>
<accession>A0ABU7CLY7</accession>
<keyword evidence="2" id="KW-1185">Reference proteome</keyword>
<dbReference type="Proteomes" id="UP001352852">
    <property type="component" value="Unassembled WGS sequence"/>
</dbReference>